<dbReference type="KEGG" id="cge:113837703"/>
<dbReference type="GO" id="GO:0006260">
    <property type="term" value="P:DNA replication"/>
    <property type="evidence" value="ECO:0007669"/>
    <property type="project" value="TreeGrafter"/>
</dbReference>
<evidence type="ECO:0000256" key="3">
    <source>
        <dbReference type="ARBA" id="ARBA00023242"/>
    </source>
</evidence>
<evidence type="ECO:0000313" key="4">
    <source>
        <dbReference type="Proteomes" id="UP001108280"/>
    </source>
</evidence>
<dbReference type="InterPro" id="IPR036388">
    <property type="entry name" value="WH-like_DNA-bd_sf"/>
</dbReference>
<gene>
    <name evidence="5" type="primary">LOC113837703</name>
</gene>
<evidence type="ECO:0000313" key="5">
    <source>
        <dbReference type="RefSeq" id="XP_027288809.1"/>
    </source>
</evidence>
<dbReference type="PANTHER" id="PTHR13989:SF53">
    <property type="entry name" value="REPLICATION PROTEIN A 30 KDA SUBUNIT"/>
    <property type="match status" value="1"/>
</dbReference>
<dbReference type="GO" id="GO:0003697">
    <property type="term" value="F:single-stranded DNA binding"/>
    <property type="evidence" value="ECO:0007669"/>
    <property type="project" value="TreeGrafter"/>
</dbReference>
<reference evidence="4" key="2">
    <citation type="journal article" date="2020" name="Biotechnol. Bioeng.">
        <title>Chromosome-scale scaffolds for the Chinese hamster reference genome assembly to facilitate the study of the CHO epigenome.</title>
        <authorList>
            <person name="Hilliard W."/>
            <person name="MacDonald M."/>
            <person name="Lee K.H."/>
        </authorList>
    </citation>
    <scope>NUCLEOTIDE SEQUENCE [LARGE SCALE GENOMIC DNA]</scope>
    <source>
        <strain evidence="4">17A/GY</strain>
    </source>
</reference>
<dbReference type="GO" id="GO:0035861">
    <property type="term" value="C:site of double-strand break"/>
    <property type="evidence" value="ECO:0007669"/>
    <property type="project" value="TreeGrafter"/>
</dbReference>
<dbReference type="GO" id="GO:0006289">
    <property type="term" value="P:nucleotide-excision repair"/>
    <property type="evidence" value="ECO:0007669"/>
    <property type="project" value="TreeGrafter"/>
</dbReference>
<dbReference type="AlphaFoldDB" id="A0A9J7JSZ7"/>
<comment type="subcellular location">
    <subcellularLocation>
        <location evidence="1">Nucleus</location>
    </subcellularLocation>
</comment>
<dbReference type="Gene3D" id="1.10.10.10">
    <property type="entry name" value="Winged helix-like DNA-binding domain superfamily/Winged helix DNA-binding domain"/>
    <property type="match status" value="1"/>
</dbReference>
<keyword evidence="2" id="KW-0238">DNA-binding</keyword>
<dbReference type="GO" id="GO:0000724">
    <property type="term" value="P:double-strand break repair via homologous recombination"/>
    <property type="evidence" value="ECO:0007669"/>
    <property type="project" value="TreeGrafter"/>
</dbReference>
<dbReference type="InterPro" id="IPR012340">
    <property type="entry name" value="NA-bd_OB-fold"/>
</dbReference>
<evidence type="ECO:0000256" key="2">
    <source>
        <dbReference type="ARBA" id="ARBA00023125"/>
    </source>
</evidence>
<dbReference type="CDD" id="cd04478">
    <property type="entry name" value="RPA2_DBD_D"/>
    <property type="match status" value="1"/>
</dbReference>
<dbReference type="Proteomes" id="UP001108280">
    <property type="component" value="Chromosome X"/>
</dbReference>
<dbReference type="RefSeq" id="XP_027288809.1">
    <property type="nucleotide sequence ID" value="XM_027433008.2"/>
</dbReference>
<dbReference type="GO" id="GO:0005662">
    <property type="term" value="C:DNA replication factor A complex"/>
    <property type="evidence" value="ECO:0007669"/>
    <property type="project" value="TreeGrafter"/>
</dbReference>
<dbReference type="OrthoDB" id="25571at2759"/>
<accession>A0A9J7JSZ7</accession>
<name>A0A9J7JSZ7_CRIGR</name>
<dbReference type="Gene3D" id="2.40.50.140">
    <property type="entry name" value="Nucleic acid-binding proteins"/>
    <property type="match status" value="1"/>
</dbReference>
<keyword evidence="3" id="KW-0539">Nucleus</keyword>
<reference evidence="4" key="1">
    <citation type="journal article" date="2018" name="Biotechnol. Bioeng.">
        <title>A reference genome of the Chinese hamster based on a hybrid assembly strategy.</title>
        <authorList>
            <person name="Rupp O."/>
            <person name="MacDonald M.L."/>
            <person name="Li S."/>
            <person name="Dhiman H."/>
            <person name="Polson S."/>
            <person name="Griep S."/>
            <person name="Heffner K."/>
            <person name="Hernandez I."/>
            <person name="Brinkrolf K."/>
            <person name="Jadhav V."/>
            <person name="Samoudi M."/>
            <person name="Hao H."/>
            <person name="Kingham B."/>
            <person name="Goesmann A."/>
            <person name="Betenbaugh M.J."/>
            <person name="Lewis N.E."/>
            <person name="Borth N."/>
            <person name="Lee K.H."/>
        </authorList>
    </citation>
    <scope>NUCLEOTIDE SEQUENCE [LARGE SCALE GENOMIC DNA]</scope>
    <source>
        <strain evidence="4">17A/GY</strain>
    </source>
</reference>
<protein>
    <submittedName>
        <fullName evidence="5">Replication protein A 30 kDa subunit-like</fullName>
    </submittedName>
</protein>
<dbReference type="GeneID" id="113837703"/>
<dbReference type="InterPro" id="IPR040260">
    <property type="entry name" value="RFA2-like"/>
</dbReference>
<sequence>MLGPHLVADWLFSKVLRRWHSALALVRGWRCHLAEIRETVDKRVSVQPVSEHLLLSSHQILPRLQKMMSKSGFGSNDSFVDDDGANRASGSDEQAGGQDLGLPMTTLTRPGIHSIVPCCISQLLTAVEVDNVFKIRGFALHRVSIVGMIMEAKKASRYMMYKIDDMTAKAIEARQPLSRERVRQCVIPLPVGVYAKVLGVLQSSEGTRRLGVLSIRVLEDMNELSTHTLEVVNAHMMLDQSREGVSTGRHLLEEARARAAAARVAKAASLNFIHLEVLRLIQECPHQEGKAISELRRDLHALTDEAVTQAIEHLISTQRISATSDSEYLKISG</sequence>
<proteinExistence type="predicted"/>
<organism evidence="4 5">
    <name type="scientific">Cricetulus griseus</name>
    <name type="common">Chinese hamster</name>
    <name type="synonym">Cricetulus barabensis griseus</name>
    <dbReference type="NCBI Taxonomy" id="10029"/>
    <lineage>
        <taxon>Eukaryota</taxon>
        <taxon>Metazoa</taxon>
        <taxon>Chordata</taxon>
        <taxon>Craniata</taxon>
        <taxon>Vertebrata</taxon>
        <taxon>Euteleostomi</taxon>
        <taxon>Mammalia</taxon>
        <taxon>Eutheria</taxon>
        <taxon>Euarchontoglires</taxon>
        <taxon>Glires</taxon>
        <taxon>Rodentia</taxon>
        <taxon>Myomorpha</taxon>
        <taxon>Muroidea</taxon>
        <taxon>Cricetidae</taxon>
        <taxon>Cricetinae</taxon>
        <taxon>Cricetulus</taxon>
    </lineage>
</organism>
<reference evidence="5" key="3">
    <citation type="submission" date="2025-08" db="UniProtKB">
        <authorList>
            <consortium name="RefSeq"/>
        </authorList>
    </citation>
    <scope>IDENTIFICATION</scope>
    <source>
        <strain evidence="5">17A/GY</strain>
        <tissue evidence="5">Liver</tissue>
    </source>
</reference>
<dbReference type="PANTHER" id="PTHR13989">
    <property type="entry name" value="REPLICATION PROTEIN A-RELATED"/>
    <property type="match status" value="1"/>
</dbReference>
<dbReference type="SUPFAM" id="SSF50249">
    <property type="entry name" value="Nucleic acid-binding proteins"/>
    <property type="match status" value="1"/>
</dbReference>
<evidence type="ECO:0000256" key="1">
    <source>
        <dbReference type="ARBA" id="ARBA00004123"/>
    </source>
</evidence>
<dbReference type="GO" id="GO:0000781">
    <property type="term" value="C:chromosome, telomeric region"/>
    <property type="evidence" value="ECO:0007669"/>
    <property type="project" value="TreeGrafter"/>
</dbReference>
<keyword evidence="4" id="KW-1185">Reference proteome</keyword>